<dbReference type="AlphaFoldDB" id="A0A3S0QFX2"/>
<sequence length="98" mass="11395">MSWLNQTLYTKAHIIDQNVIDYAESNQGGLFLISYRDVRDVAVSMMEKFDYSFDKTVRRIEESVNNINKLRESSLAISSHMEFEDYDLRGLFGGLLFS</sequence>
<accession>A0A3S0QFX2</accession>
<gene>
    <name evidence="1" type="ORF">DSL92_06320</name>
</gene>
<dbReference type="EMBL" id="RXHI01000018">
    <property type="protein sequence ID" value="RUA22384.1"/>
    <property type="molecule type" value="Genomic_DNA"/>
</dbReference>
<organism evidence="1">
    <name type="scientific">Billgrantia gudaonensis</name>
    <dbReference type="NCBI Taxonomy" id="376427"/>
    <lineage>
        <taxon>Bacteria</taxon>
        <taxon>Pseudomonadati</taxon>
        <taxon>Pseudomonadota</taxon>
        <taxon>Gammaproteobacteria</taxon>
        <taxon>Oceanospirillales</taxon>
        <taxon>Halomonadaceae</taxon>
        <taxon>Billgrantia</taxon>
    </lineage>
</organism>
<proteinExistence type="predicted"/>
<name>A0A3S0QFX2_9GAMM</name>
<evidence type="ECO:0000313" key="1">
    <source>
        <dbReference type="EMBL" id="RUA22384.1"/>
    </source>
</evidence>
<reference evidence="1" key="1">
    <citation type="submission" date="2018-12" db="EMBL/GenBank/DDBJ databases">
        <authorList>
            <person name="Jadhav K."/>
            <person name="Kushwaha B."/>
            <person name="Jadhav I."/>
        </authorList>
    </citation>
    <scope>NUCLEOTIDE SEQUENCE [LARGE SCALE GENOMIC DNA]</scope>
    <source>
        <strain evidence="1">SBS 10</strain>
    </source>
</reference>
<protein>
    <submittedName>
        <fullName evidence="1">Uncharacterized protein</fullName>
    </submittedName>
</protein>
<comment type="caution">
    <text evidence="1">The sequence shown here is derived from an EMBL/GenBank/DDBJ whole genome shotgun (WGS) entry which is preliminary data.</text>
</comment>